<feature type="transmembrane region" description="Helical" evidence="1">
    <location>
        <begin position="221"/>
        <end position="239"/>
    </location>
</feature>
<evidence type="ECO:0000313" key="3">
    <source>
        <dbReference type="WBParaSite" id="jg5082.2"/>
    </source>
</evidence>
<feature type="transmembrane region" description="Helical" evidence="1">
    <location>
        <begin position="192"/>
        <end position="215"/>
    </location>
</feature>
<name>A0A915EGG9_9BILA</name>
<keyword evidence="1" id="KW-0812">Transmembrane</keyword>
<dbReference type="AlphaFoldDB" id="A0A915EGG9"/>
<proteinExistence type="predicted"/>
<dbReference type="WBParaSite" id="jg5082.2">
    <property type="protein sequence ID" value="jg5082.2"/>
    <property type="gene ID" value="jg5082"/>
</dbReference>
<feature type="transmembrane region" description="Helical" evidence="1">
    <location>
        <begin position="63"/>
        <end position="89"/>
    </location>
</feature>
<sequence>MTTKYACLCFYNLICVLNKKILRNRLVLIIEIVVGAVSVLFNCAIAVSSYYTLTIPFFQRRTFAIIALNYAFLASILLAKKCFFLFAAHYPCISVVSSVSCKLQEFPTVFSYIHAAILPLVLALQCLGRESDHRKEKPQVSVDWTSACSVHQTTVLIFCLGLSLIFTAFDQDFSRELLHNCSIVVAIQQKNIAFWLITLLILVHSLSALLWYFLITLVECLFWLVTLFFTGIVIVNQFISVRECIECSIFAIEICFTLVPLLISVLHPVVVAWLNEAVRKNCVNLFPVLSKFVPAEELDTPPLPPRLPLPHSNVRILITKSPETPTSARRSLITL</sequence>
<feature type="transmembrane region" description="Helical" evidence="1">
    <location>
        <begin position="251"/>
        <end position="274"/>
    </location>
</feature>
<dbReference type="Proteomes" id="UP000887574">
    <property type="component" value="Unplaced"/>
</dbReference>
<organism evidence="2 3">
    <name type="scientific">Ditylenchus dipsaci</name>
    <dbReference type="NCBI Taxonomy" id="166011"/>
    <lineage>
        <taxon>Eukaryota</taxon>
        <taxon>Metazoa</taxon>
        <taxon>Ecdysozoa</taxon>
        <taxon>Nematoda</taxon>
        <taxon>Chromadorea</taxon>
        <taxon>Rhabditida</taxon>
        <taxon>Tylenchina</taxon>
        <taxon>Tylenchomorpha</taxon>
        <taxon>Sphaerularioidea</taxon>
        <taxon>Anguinidae</taxon>
        <taxon>Anguininae</taxon>
        <taxon>Ditylenchus</taxon>
    </lineage>
</organism>
<keyword evidence="2" id="KW-1185">Reference proteome</keyword>
<evidence type="ECO:0000313" key="2">
    <source>
        <dbReference type="Proteomes" id="UP000887574"/>
    </source>
</evidence>
<protein>
    <submittedName>
        <fullName evidence="3">G-protein coupled receptors family 1 profile domain-containing protein</fullName>
    </submittedName>
</protein>
<keyword evidence="1" id="KW-1133">Transmembrane helix</keyword>
<feature type="transmembrane region" description="Helical" evidence="1">
    <location>
        <begin position="26"/>
        <end position="51"/>
    </location>
</feature>
<reference evidence="3" key="1">
    <citation type="submission" date="2022-11" db="UniProtKB">
        <authorList>
            <consortium name="WormBaseParasite"/>
        </authorList>
    </citation>
    <scope>IDENTIFICATION</scope>
</reference>
<accession>A0A915EGG9</accession>
<evidence type="ECO:0000256" key="1">
    <source>
        <dbReference type="SAM" id="Phobius"/>
    </source>
</evidence>
<keyword evidence="1" id="KW-0472">Membrane</keyword>